<dbReference type="SUPFAM" id="SSF47384">
    <property type="entry name" value="Homodimeric domain of signal transducing histidine kinase"/>
    <property type="match status" value="1"/>
</dbReference>
<evidence type="ECO:0000256" key="5">
    <source>
        <dbReference type="ARBA" id="ARBA00022741"/>
    </source>
</evidence>
<dbReference type="SMART" id="SM00387">
    <property type="entry name" value="HATPase_c"/>
    <property type="match status" value="1"/>
</dbReference>
<accession>A0A4S8HZU6</accession>
<evidence type="ECO:0000259" key="14">
    <source>
        <dbReference type="PROSITE" id="PS50109"/>
    </source>
</evidence>
<keyword evidence="8" id="KW-0902">Two-component regulatory system</keyword>
<keyword evidence="7" id="KW-0067">ATP-binding</keyword>
<dbReference type="Gene3D" id="1.10.287.130">
    <property type="match status" value="1"/>
</dbReference>
<evidence type="ECO:0000256" key="8">
    <source>
        <dbReference type="ARBA" id="ARBA00023012"/>
    </source>
</evidence>
<dbReference type="PROSITE" id="PS50109">
    <property type="entry name" value="HIS_KIN"/>
    <property type="match status" value="1"/>
</dbReference>
<keyword evidence="13" id="KW-1133">Transmembrane helix</keyword>
<feature type="transmembrane region" description="Helical" evidence="13">
    <location>
        <begin position="129"/>
        <end position="146"/>
    </location>
</feature>
<evidence type="ECO:0000256" key="2">
    <source>
        <dbReference type="ARBA" id="ARBA00012438"/>
    </source>
</evidence>
<protein>
    <recommendedName>
        <fullName evidence="10">Sensory/regulatory protein RpfC</fullName>
        <ecNumber evidence="2">2.7.13.3</ecNumber>
    </recommendedName>
</protein>
<dbReference type="PRINTS" id="PR00344">
    <property type="entry name" value="BCTRLSENSOR"/>
</dbReference>
<keyword evidence="17" id="KW-1185">Reference proteome</keyword>
<dbReference type="Proteomes" id="UP000306918">
    <property type="component" value="Unassembled WGS sequence"/>
</dbReference>
<keyword evidence="4" id="KW-0808">Transferase</keyword>
<dbReference type="Gene3D" id="3.40.50.2300">
    <property type="match status" value="1"/>
</dbReference>
<feature type="coiled-coil region" evidence="12">
    <location>
        <begin position="187"/>
        <end position="214"/>
    </location>
</feature>
<evidence type="ECO:0000256" key="12">
    <source>
        <dbReference type="SAM" id="Coils"/>
    </source>
</evidence>
<dbReference type="CDD" id="cd16922">
    <property type="entry name" value="HATPase_EvgS-ArcB-TorS-like"/>
    <property type="match status" value="1"/>
</dbReference>
<dbReference type="PANTHER" id="PTHR45339">
    <property type="entry name" value="HYBRID SIGNAL TRANSDUCTION HISTIDINE KINASE J"/>
    <property type="match status" value="1"/>
</dbReference>
<feature type="transmembrane region" description="Helical" evidence="13">
    <location>
        <begin position="106"/>
        <end position="122"/>
    </location>
</feature>
<dbReference type="FunFam" id="3.30.565.10:FF:000010">
    <property type="entry name" value="Sensor histidine kinase RcsC"/>
    <property type="match status" value="1"/>
</dbReference>
<dbReference type="CDD" id="cd00082">
    <property type="entry name" value="HisKA"/>
    <property type="match status" value="1"/>
</dbReference>
<evidence type="ECO:0000256" key="1">
    <source>
        <dbReference type="ARBA" id="ARBA00000085"/>
    </source>
</evidence>
<dbReference type="InterPro" id="IPR003594">
    <property type="entry name" value="HATPase_dom"/>
</dbReference>
<dbReference type="Gene3D" id="3.30.565.10">
    <property type="entry name" value="Histidine kinase-like ATPase, C-terminal domain"/>
    <property type="match status" value="1"/>
</dbReference>
<evidence type="ECO:0000256" key="9">
    <source>
        <dbReference type="ARBA" id="ARBA00064003"/>
    </source>
</evidence>
<evidence type="ECO:0000259" key="15">
    <source>
        <dbReference type="PROSITE" id="PS50110"/>
    </source>
</evidence>
<keyword evidence="3 11" id="KW-0597">Phosphoprotein</keyword>
<evidence type="ECO:0000256" key="4">
    <source>
        <dbReference type="ARBA" id="ARBA00022679"/>
    </source>
</evidence>
<feature type="transmembrane region" description="Helical" evidence="13">
    <location>
        <begin position="34"/>
        <end position="51"/>
    </location>
</feature>
<dbReference type="EC" id="2.7.13.3" evidence="2"/>
<dbReference type="Pfam" id="PF00512">
    <property type="entry name" value="HisKA"/>
    <property type="match status" value="1"/>
</dbReference>
<dbReference type="FunFam" id="1.10.287.130:FF:000002">
    <property type="entry name" value="Two-component osmosensing histidine kinase"/>
    <property type="match status" value="1"/>
</dbReference>
<dbReference type="Pfam" id="PF02518">
    <property type="entry name" value="HATPase_c"/>
    <property type="match status" value="1"/>
</dbReference>
<dbReference type="InterPro" id="IPR003661">
    <property type="entry name" value="HisK_dim/P_dom"/>
</dbReference>
<dbReference type="InterPro" id="IPR005467">
    <property type="entry name" value="His_kinase_dom"/>
</dbReference>
<feature type="domain" description="Response regulatory" evidence="15">
    <location>
        <begin position="471"/>
        <end position="586"/>
    </location>
</feature>
<evidence type="ECO:0000313" key="16">
    <source>
        <dbReference type="EMBL" id="THU41277.1"/>
    </source>
</evidence>
<comment type="catalytic activity">
    <reaction evidence="1">
        <text>ATP + protein L-histidine = ADP + protein N-phospho-L-histidine.</text>
        <dbReference type="EC" id="2.7.13.3"/>
    </reaction>
</comment>
<evidence type="ECO:0000256" key="6">
    <source>
        <dbReference type="ARBA" id="ARBA00022777"/>
    </source>
</evidence>
<dbReference type="AlphaFoldDB" id="A0A4S8HZU6"/>
<evidence type="ECO:0000256" key="11">
    <source>
        <dbReference type="PROSITE-ProRule" id="PRU00169"/>
    </source>
</evidence>
<evidence type="ECO:0000256" key="10">
    <source>
        <dbReference type="ARBA" id="ARBA00068150"/>
    </source>
</evidence>
<gene>
    <name evidence="16" type="ORF">FAM09_03980</name>
</gene>
<dbReference type="InterPro" id="IPR036097">
    <property type="entry name" value="HisK_dim/P_sf"/>
</dbReference>
<evidence type="ECO:0000313" key="17">
    <source>
        <dbReference type="Proteomes" id="UP000306918"/>
    </source>
</evidence>
<proteinExistence type="predicted"/>
<dbReference type="SMART" id="SM00448">
    <property type="entry name" value="REC"/>
    <property type="match status" value="1"/>
</dbReference>
<evidence type="ECO:0000256" key="3">
    <source>
        <dbReference type="ARBA" id="ARBA00022553"/>
    </source>
</evidence>
<comment type="subunit">
    <text evidence="9">At low DSF concentrations, interacts with RpfF.</text>
</comment>
<dbReference type="InterPro" id="IPR004358">
    <property type="entry name" value="Sig_transdc_His_kin-like_C"/>
</dbReference>
<dbReference type="SUPFAM" id="SSF52172">
    <property type="entry name" value="CheY-like"/>
    <property type="match status" value="1"/>
</dbReference>
<dbReference type="PROSITE" id="PS50110">
    <property type="entry name" value="RESPONSE_REGULATORY"/>
    <property type="match status" value="1"/>
</dbReference>
<feature type="transmembrane region" description="Helical" evidence="13">
    <location>
        <begin position="166"/>
        <end position="187"/>
    </location>
</feature>
<dbReference type="Pfam" id="PF00072">
    <property type="entry name" value="Response_reg"/>
    <property type="match status" value="1"/>
</dbReference>
<dbReference type="GO" id="GO:0000155">
    <property type="term" value="F:phosphorelay sensor kinase activity"/>
    <property type="evidence" value="ECO:0007669"/>
    <property type="project" value="InterPro"/>
</dbReference>
<name>A0A4S8HZU6_9BACT</name>
<reference evidence="16 17" key="1">
    <citation type="submission" date="2019-04" db="EMBL/GenBank/DDBJ databases">
        <title>Niastella caeni sp. nov., isolated from activated sludge.</title>
        <authorList>
            <person name="Sheng M."/>
        </authorList>
    </citation>
    <scope>NUCLEOTIDE SEQUENCE [LARGE SCALE GENOMIC DNA]</scope>
    <source>
        <strain evidence="16 17">HX-2-15</strain>
    </source>
</reference>
<dbReference type="EMBL" id="STFF01000001">
    <property type="protein sequence ID" value="THU41277.1"/>
    <property type="molecule type" value="Genomic_DNA"/>
</dbReference>
<feature type="modified residue" description="4-aspartylphosphate" evidence="11">
    <location>
        <position position="520"/>
    </location>
</feature>
<keyword evidence="6" id="KW-0418">Kinase</keyword>
<dbReference type="SMART" id="SM00388">
    <property type="entry name" value="HisKA"/>
    <property type="match status" value="1"/>
</dbReference>
<keyword evidence="13" id="KW-0812">Transmembrane</keyword>
<dbReference type="OrthoDB" id="9809670at2"/>
<dbReference type="InterPro" id="IPR036890">
    <property type="entry name" value="HATPase_C_sf"/>
</dbReference>
<feature type="transmembrane region" description="Helical" evidence="13">
    <location>
        <begin position="57"/>
        <end position="73"/>
    </location>
</feature>
<evidence type="ECO:0000256" key="13">
    <source>
        <dbReference type="SAM" id="Phobius"/>
    </source>
</evidence>
<keyword evidence="12" id="KW-0175">Coiled coil</keyword>
<feature type="transmembrane region" description="Helical" evidence="13">
    <location>
        <begin position="82"/>
        <end position="100"/>
    </location>
</feature>
<sequence length="592" mass="66740">MFQMKKSTTIQHQTALEQQNAVQRLDVKKRADKLMNYFLIGFFAGGIGLAFFFDTWLIAFGIGGTLLAAYYTTKITLPNSNLYQYVLSVVLALFMAQFIYQMHGMFEMHFFAFIGSAILIAYQNWKLQVPILVVVVLHHAILGYLQDIGHTQVYFTRLDYFDVITFTIHIILAGIIFFICGLWAYLLKKYNVHLRKINAELDKARIEAETACNAKSIFLATMSHEIRTPMNGVINMSSMLAETPLTEKQREYTNIISTCGESLLNVINDILDFSKIESGKMDLEKEDFLLRNCIEDVLHIFSAKSAETGLDLSYRIEGTVPDQILGDELRLRQILTNLIGNAIKFTNEGEVFVGVRTISKANDQYELQFEIRDTGIGIPADKMQRLFKAFSQVDSSTNRKYGGTGLGLAIAQKLVELMGGRIWVKSEPGKGSSFFFTIQTKGKSSIPDVTNQRNSKHEKLPGFFSEIYPLHILIAEDNLFNQQVIVHILNKMGYQPKVVENGALAVAASQAENFDVIFMDMQMPEMDGLEATRAIRKALQIQPVIIALTANTMTGDREKCIDAGMNDYIGKPIDLEDVVLKLEKWALHKMTG</sequence>
<dbReference type="CDD" id="cd17546">
    <property type="entry name" value="REC_hyHK_CKI1_RcsC-like"/>
    <property type="match status" value="1"/>
</dbReference>
<keyword evidence="13" id="KW-0472">Membrane</keyword>
<dbReference type="GO" id="GO:0005524">
    <property type="term" value="F:ATP binding"/>
    <property type="evidence" value="ECO:0007669"/>
    <property type="project" value="UniProtKB-KW"/>
</dbReference>
<feature type="domain" description="Histidine kinase" evidence="14">
    <location>
        <begin position="221"/>
        <end position="442"/>
    </location>
</feature>
<organism evidence="16 17">
    <name type="scientific">Niastella caeni</name>
    <dbReference type="NCBI Taxonomy" id="2569763"/>
    <lineage>
        <taxon>Bacteria</taxon>
        <taxon>Pseudomonadati</taxon>
        <taxon>Bacteroidota</taxon>
        <taxon>Chitinophagia</taxon>
        <taxon>Chitinophagales</taxon>
        <taxon>Chitinophagaceae</taxon>
        <taxon>Niastella</taxon>
    </lineage>
</organism>
<dbReference type="InterPro" id="IPR001789">
    <property type="entry name" value="Sig_transdc_resp-reg_receiver"/>
</dbReference>
<comment type="caution">
    <text evidence="16">The sequence shown here is derived from an EMBL/GenBank/DDBJ whole genome shotgun (WGS) entry which is preliminary data.</text>
</comment>
<dbReference type="SUPFAM" id="SSF55874">
    <property type="entry name" value="ATPase domain of HSP90 chaperone/DNA topoisomerase II/histidine kinase"/>
    <property type="match status" value="1"/>
</dbReference>
<keyword evidence="5" id="KW-0547">Nucleotide-binding</keyword>
<evidence type="ECO:0000256" key="7">
    <source>
        <dbReference type="ARBA" id="ARBA00022840"/>
    </source>
</evidence>
<dbReference type="InterPro" id="IPR011006">
    <property type="entry name" value="CheY-like_superfamily"/>
</dbReference>
<dbReference type="PANTHER" id="PTHR45339:SF1">
    <property type="entry name" value="HYBRID SIGNAL TRANSDUCTION HISTIDINE KINASE J"/>
    <property type="match status" value="1"/>
</dbReference>